<reference evidence="5" key="1">
    <citation type="submission" date="2017-09" db="EMBL/GenBank/DDBJ databases">
        <title>FDA dAtabase for Regulatory Grade micrObial Sequences (FDA-ARGOS): Supporting development and validation of Infectious Disease Dx tests.</title>
        <authorList>
            <person name="Minogue T."/>
            <person name="Wolcott M."/>
            <person name="Wasieloski L."/>
            <person name="Aguilar W."/>
            <person name="Moore D."/>
            <person name="Tallon L."/>
            <person name="Sadzewicz L."/>
            <person name="Ott S."/>
            <person name="Zhao X."/>
            <person name="Nagaraj S."/>
            <person name="Vavikolanu K."/>
            <person name="Aluvathingal J."/>
            <person name="Nadendla S."/>
            <person name="Sichtig H."/>
        </authorList>
    </citation>
    <scope>NUCLEOTIDE SEQUENCE [LARGE SCALE GENOMIC DNA]</scope>
    <source>
        <strain evidence="5">FDAARGOS_387</strain>
    </source>
</reference>
<sequence>MSKPLRSFGYRTRDELALHKALNKAVQQYLNDNHEHRFADNRMLMKIVFLSAVCFALYVLMLTVHSKPAFLFSYAGFLFSTLFLAVNVVHDASHNAIFRQEWANRWLNNVLTIPLGLDADCWRVRHTICHHGHTNIKGYDLDIEENGILRQTPYQRWWFLMRWQHYYWPVAAALTFPIFIWVTDWLDRAGLTQVTPKLRHRGIKGWGYFLLSKALHLTISLLVPMMAARALSISTTEVIVAYLLSQMLSSLIFVVLILGTHWAKAKFYLPPEQGSMPHGWYHHNFSTTFDWLTTPQCLTYWIGGLNMHLTHHLYPNWNHRHYLKLAKVIEQTVSEFNIEYHCVTLRELFRYQQKFLREMGNNKGPDEDNFPGHHKADGEI</sequence>
<dbReference type="EMBL" id="CAADJA010000002">
    <property type="protein sequence ID" value="VFS46254.1"/>
    <property type="molecule type" value="Genomic_DNA"/>
</dbReference>
<feature type="transmembrane region" description="Helical" evidence="1">
    <location>
        <begin position="70"/>
        <end position="89"/>
    </location>
</feature>
<protein>
    <submittedName>
        <fullName evidence="3">Acyl-CoA desaturase</fullName>
    </submittedName>
    <submittedName>
        <fullName evidence="4">Fatty acid desaturase</fullName>
    </submittedName>
</protein>
<evidence type="ECO:0000313" key="6">
    <source>
        <dbReference type="Proteomes" id="UP000373449"/>
    </source>
</evidence>
<dbReference type="STRING" id="1111728.GCA_000427805_03154"/>
<dbReference type="InterPro" id="IPR005804">
    <property type="entry name" value="FA_desaturase_dom"/>
</dbReference>
<keyword evidence="1" id="KW-0472">Membrane</keyword>
<dbReference type="GO" id="GO:0008610">
    <property type="term" value="P:lipid biosynthetic process"/>
    <property type="evidence" value="ECO:0007669"/>
    <property type="project" value="UniProtKB-ARBA"/>
</dbReference>
<feature type="transmembrane region" description="Helical" evidence="1">
    <location>
        <begin position="166"/>
        <end position="186"/>
    </location>
</feature>
<evidence type="ECO:0000313" key="3">
    <source>
        <dbReference type="EMBL" id="PHI28354.1"/>
    </source>
</evidence>
<evidence type="ECO:0000313" key="5">
    <source>
        <dbReference type="Proteomes" id="UP000224974"/>
    </source>
</evidence>
<dbReference type="GO" id="GO:0016717">
    <property type="term" value="F:oxidoreductase activity, acting on paired donors, with oxidation of a pair of donors resulting in the reduction of molecular oxygen to two molecules of water"/>
    <property type="evidence" value="ECO:0007669"/>
    <property type="project" value="TreeGrafter"/>
</dbReference>
<dbReference type="RefSeq" id="WP_051323386.1">
    <property type="nucleotide sequence ID" value="NZ_CAADJA010000002.1"/>
</dbReference>
<proteinExistence type="predicted"/>
<dbReference type="PANTHER" id="PTHR19353:SF19">
    <property type="entry name" value="DELTA(5) FATTY ACID DESATURASE C-RELATED"/>
    <property type="match status" value="1"/>
</dbReference>
<keyword evidence="1" id="KW-0812">Transmembrane</keyword>
<dbReference type="Pfam" id="PF00487">
    <property type="entry name" value="FA_desaturase"/>
    <property type="match status" value="1"/>
</dbReference>
<evidence type="ECO:0000313" key="4">
    <source>
        <dbReference type="EMBL" id="VFS46254.1"/>
    </source>
</evidence>
<organism evidence="3 5">
    <name type="scientific">Budvicia aquatica</name>
    <dbReference type="NCBI Taxonomy" id="82979"/>
    <lineage>
        <taxon>Bacteria</taxon>
        <taxon>Pseudomonadati</taxon>
        <taxon>Pseudomonadota</taxon>
        <taxon>Gammaproteobacteria</taxon>
        <taxon>Enterobacterales</taxon>
        <taxon>Budviciaceae</taxon>
        <taxon>Budvicia</taxon>
    </lineage>
</organism>
<gene>
    <name evidence="3" type="ORF">CRN84_02880</name>
    <name evidence="4" type="ORF">NCTC12282_01149</name>
</gene>
<dbReference type="CDD" id="cd03506">
    <property type="entry name" value="Delta6-FADS-like"/>
    <property type="match status" value="1"/>
</dbReference>
<reference evidence="4 6" key="3">
    <citation type="submission" date="2019-03" db="EMBL/GenBank/DDBJ databases">
        <authorList>
            <consortium name="Pathogen Informatics"/>
        </authorList>
    </citation>
    <scope>NUCLEOTIDE SEQUENCE [LARGE SCALE GENOMIC DNA]</scope>
    <source>
        <strain evidence="4 6">NCTC12282</strain>
    </source>
</reference>
<dbReference type="GO" id="GO:0016020">
    <property type="term" value="C:membrane"/>
    <property type="evidence" value="ECO:0007669"/>
    <property type="project" value="TreeGrafter"/>
</dbReference>
<dbReference type="Proteomes" id="UP000224974">
    <property type="component" value="Unassembled WGS sequence"/>
</dbReference>
<dbReference type="EMBL" id="PDDX01000001">
    <property type="protein sequence ID" value="PHI28354.1"/>
    <property type="molecule type" value="Genomic_DNA"/>
</dbReference>
<dbReference type="PANTHER" id="PTHR19353">
    <property type="entry name" value="FATTY ACID DESATURASE 2"/>
    <property type="match status" value="1"/>
</dbReference>
<accession>A0A2C6DHW3</accession>
<dbReference type="Proteomes" id="UP000373449">
    <property type="component" value="Unassembled WGS sequence"/>
</dbReference>
<dbReference type="AlphaFoldDB" id="A0A2C6DHW3"/>
<keyword evidence="1" id="KW-1133">Transmembrane helix</keyword>
<evidence type="ECO:0000256" key="1">
    <source>
        <dbReference type="SAM" id="Phobius"/>
    </source>
</evidence>
<feature type="transmembrane region" description="Helical" evidence="1">
    <location>
        <begin position="206"/>
        <end position="227"/>
    </location>
</feature>
<feature type="transmembrane region" description="Helical" evidence="1">
    <location>
        <begin position="239"/>
        <end position="263"/>
    </location>
</feature>
<reference evidence="3" key="2">
    <citation type="submission" date="2017-09" db="EMBL/GenBank/DDBJ databases">
        <title>FDA dAtabase for Regulatory Grade micrObial Sequences (FDA-ARGOS): Supporting development and validation of Infectious Disease Dx tests.</title>
        <authorList>
            <person name="Minogue T."/>
            <person name="Wolcott M."/>
            <person name="Wasieloski L."/>
            <person name="Aguilar W."/>
            <person name="Moore D."/>
            <person name="Tallon L.J."/>
            <person name="Sadzewicz L."/>
            <person name="Ott S."/>
            <person name="Zhao X."/>
            <person name="Nagaraj S."/>
            <person name="Vavikolanu K."/>
            <person name="Aluvathingal J."/>
            <person name="Nadendla S."/>
            <person name="Sichtig H."/>
        </authorList>
    </citation>
    <scope>NUCLEOTIDE SEQUENCE</scope>
    <source>
        <strain evidence="3">FDAARGOS_387</strain>
    </source>
</reference>
<evidence type="ECO:0000259" key="2">
    <source>
        <dbReference type="Pfam" id="PF00487"/>
    </source>
</evidence>
<feature type="transmembrane region" description="Helical" evidence="1">
    <location>
        <begin position="43"/>
        <end position="64"/>
    </location>
</feature>
<keyword evidence="5" id="KW-1185">Reference proteome</keyword>
<dbReference type="InterPro" id="IPR012171">
    <property type="entry name" value="Fatty_acid_desaturase"/>
</dbReference>
<feature type="domain" description="Fatty acid desaturase" evidence="2">
    <location>
        <begin position="75"/>
        <end position="342"/>
    </location>
</feature>
<name>A0A2C6DHW3_9GAMM</name>
<dbReference type="OrthoDB" id="104711at2"/>